<dbReference type="InterPro" id="IPR004408">
    <property type="entry name" value="Biotin_CoA_COase_ligase"/>
</dbReference>
<dbReference type="InterPro" id="IPR004143">
    <property type="entry name" value="BPL_LPL_catalytic"/>
</dbReference>
<name>A0ABD2AQG7_VESSQ</name>
<comment type="caution">
    <text evidence="6">The sequence shown here is derived from an EMBL/GenBank/DDBJ whole genome shotgun (WGS) entry which is preliminary data.</text>
</comment>
<dbReference type="PANTHER" id="PTHR12835">
    <property type="entry name" value="BIOTIN PROTEIN LIGASE"/>
    <property type="match status" value="1"/>
</dbReference>
<protein>
    <submittedName>
        <fullName evidence="6">Biotin--protein ligase</fullName>
    </submittedName>
</protein>
<dbReference type="GO" id="GO:0016874">
    <property type="term" value="F:ligase activity"/>
    <property type="evidence" value="ECO:0007669"/>
    <property type="project" value="UniProtKB-KW"/>
</dbReference>
<sequence length="1006" mass="113008">MLLTFLYMIATTIQTWRISSLRARLCALFQGTKHDKPSIMLYAKPLACVGEEYDNLSSPPSSENGNTDHFMSSHLCQNKPLAKLGDLLWSHGDARLCTIYPQQKINMSEWLAYQNENPFIPIFKQDNSIISLTEDLKMHILVEADFNMYQPYISTKSMKLEDYGLIISWMADKNLNIIMETDLDLITKFAIAVMEGQYYINNGLTLTPVLVSGYPCTYHSELIYSLPDNRTEEWEAYVKKLRLISNTAQLASQQNKPMDVVEMPDLFIFPKDESTNVQISTDEKTEANNVIENPNNITTLQTSAESPVSIHSETIETKSMQSENVNNLEDSDIPTFNDVPESNRISSIKSNIIKTTLDDDKEKKICEDIAKPASIIDDQDNSTKTIEAVSTLNLKSLTPKGTITPYSKHHKPPNVLIYAESAVSLDNVKAVLEASLGTDRYILYVLSREEASSDTWMEQAALVVVCGNVGTEISTQLIEYIVHGGKLLALCSDTLHTLLPSFKTAEVREHELVHFSYGKWKHVRMMHHIFCYQASPVRTRFSHENEDINVTAMSPPVSATVKDKKGKSHSFGIKVLGTEETWHTPSIILANLSDSNGKAVFSQIHLEADPAQYELEENKFNALKQSNLARLEIFNDLLSVHLGIEVSPLSKKTSVNYTPAFFLGRHELKLEVLEKLKEKMDNDILKMQNLEIQFCKKNIDKSASSSFLPVMIHQCPDNFSTIEYFESLKTKDLGRLVIYADVLTSSMNVVNGQKLQHGLVVIPCQQTKGQGRNKNVWLSPKGCAMFTIQLHIPKNSYLGIHISILQHLVIIGVVSAVTSVPGYEGLDLRVKWPNDIYVGKSTKIGGIIVTSHNDSSLIICNAGVGVNLSNSIPTCCINDVIAEYNKIHKTNLPLLSYERYFALVFSEIEYLLDIVQSGNIDYFFQVYYKFWLHTDTEVTVVSTNGDSELVKILGIDDYGFLKVRGNKGNTFSVQPDGNSYDLLKNLIKPVAKPIYDQNVKIGGRIK</sequence>
<dbReference type="Proteomes" id="UP001607302">
    <property type="component" value="Unassembled WGS sequence"/>
</dbReference>
<dbReference type="InterPro" id="IPR045864">
    <property type="entry name" value="aa-tRNA-synth_II/BPL/LPL"/>
</dbReference>
<proteinExistence type="inferred from homology"/>
<dbReference type="NCBIfam" id="TIGR00121">
    <property type="entry name" value="birA_ligase"/>
    <property type="match status" value="1"/>
</dbReference>
<evidence type="ECO:0000256" key="3">
    <source>
        <dbReference type="SAM" id="Coils"/>
    </source>
</evidence>
<evidence type="ECO:0000256" key="4">
    <source>
        <dbReference type="SAM" id="SignalP"/>
    </source>
</evidence>
<feature type="domain" description="BPL/LPL catalytic" evidence="5">
    <location>
        <begin position="728"/>
        <end position="916"/>
    </location>
</feature>
<reference evidence="6 7" key="1">
    <citation type="journal article" date="2024" name="Ann. Entomol. Soc. Am.">
        <title>Genomic analyses of the southern and eastern yellowjacket wasps (Hymenoptera: Vespidae) reveal evolutionary signatures of social life.</title>
        <authorList>
            <person name="Catto M.A."/>
            <person name="Caine P.B."/>
            <person name="Orr S.E."/>
            <person name="Hunt B.G."/>
            <person name="Goodisman M.A.D."/>
        </authorList>
    </citation>
    <scope>NUCLEOTIDE SEQUENCE [LARGE SCALE GENOMIC DNA]</scope>
    <source>
        <strain evidence="6">233</strain>
        <tissue evidence="6">Head and thorax</tissue>
    </source>
</reference>
<evidence type="ECO:0000313" key="6">
    <source>
        <dbReference type="EMBL" id="KAL2722869.1"/>
    </source>
</evidence>
<evidence type="ECO:0000313" key="7">
    <source>
        <dbReference type="Proteomes" id="UP001607302"/>
    </source>
</evidence>
<dbReference type="Gene3D" id="3.30.930.10">
    <property type="entry name" value="Bira Bifunctional Protein, Domain 2"/>
    <property type="match status" value="1"/>
</dbReference>
<gene>
    <name evidence="6" type="ORF">V1478_009732</name>
</gene>
<evidence type="ECO:0000259" key="5">
    <source>
        <dbReference type="PROSITE" id="PS51733"/>
    </source>
</evidence>
<feature type="chain" id="PRO_5044843216" evidence="4">
    <location>
        <begin position="16"/>
        <end position="1006"/>
    </location>
</feature>
<feature type="signal peptide" evidence="4">
    <location>
        <begin position="1"/>
        <end position="15"/>
    </location>
</feature>
<feature type="coiled-coil region" evidence="3">
    <location>
        <begin position="663"/>
        <end position="693"/>
    </location>
</feature>
<dbReference type="Pfam" id="PF03099">
    <property type="entry name" value="BPL_LplA_LipB"/>
    <property type="match status" value="1"/>
</dbReference>
<keyword evidence="4" id="KW-0732">Signal</keyword>
<evidence type="ECO:0000256" key="2">
    <source>
        <dbReference type="ARBA" id="ARBA00022598"/>
    </source>
</evidence>
<keyword evidence="3" id="KW-0175">Coiled coil</keyword>
<organism evidence="6 7">
    <name type="scientific">Vespula squamosa</name>
    <name type="common">Southern yellow jacket</name>
    <name type="synonym">Wasp</name>
    <dbReference type="NCBI Taxonomy" id="30214"/>
    <lineage>
        <taxon>Eukaryota</taxon>
        <taxon>Metazoa</taxon>
        <taxon>Ecdysozoa</taxon>
        <taxon>Arthropoda</taxon>
        <taxon>Hexapoda</taxon>
        <taxon>Insecta</taxon>
        <taxon>Pterygota</taxon>
        <taxon>Neoptera</taxon>
        <taxon>Endopterygota</taxon>
        <taxon>Hymenoptera</taxon>
        <taxon>Apocrita</taxon>
        <taxon>Aculeata</taxon>
        <taxon>Vespoidea</taxon>
        <taxon>Vespidae</taxon>
        <taxon>Vespinae</taxon>
        <taxon>Vespula</taxon>
    </lineage>
</organism>
<dbReference type="PROSITE" id="PS51733">
    <property type="entry name" value="BPL_LPL_CATALYTIC"/>
    <property type="match status" value="1"/>
</dbReference>
<dbReference type="SUPFAM" id="SSF55681">
    <property type="entry name" value="Class II aaRS and biotin synthetases"/>
    <property type="match status" value="1"/>
</dbReference>
<dbReference type="PANTHER" id="PTHR12835:SF5">
    <property type="entry name" value="BIOTIN--PROTEIN LIGASE"/>
    <property type="match status" value="1"/>
</dbReference>
<accession>A0ABD2AQG7</accession>
<keyword evidence="2 6" id="KW-0436">Ligase</keyword>
<dbReference type="EMBL" id="JAUDFV010000141">
    <property type="protein sequence ID" value="KAL2722869.1"/>
    <property type="molecule type" value="Genomic_DNA"/>
</dbReference>
<dbReference type="AlphaFoldDB" id="A0ABD2AQG7"/>
<comment type="similarity">
    <text evidence="1">Belongs to the biotin--protein ligase family.</text>
</comment>
<evidence type="ECO:0000256" key="1">
    <source>
        <dbReference type="ARBA" id="ARBA00009934"/>
    </source>
</evidence>
<keyword evidence="7" id="KW-1185">Reference proteome</keyword>